<comment type="similarity">
    <text evidence="1 2">Belongs to the phD/YefM antitoxin family.</text>
</comment>
<dbReference type="Proteomes" id="UP001499978">
    <property type="component" value="Unassembled WGS sequence"/>
</dbReference>
<dbReference type="EMBL" id="BAAARY010000006">
    <property type="protein sequence ID" value="GAA2520812.1"/>
    <property type="molecule type" value="Genomic_DNA"/>
</dbReference>
<dbReference type="InterPro" id="IPR036165">
    <property type="entry name" value="YefM-like_sf"/>
</dbReference>
<dbReference type="RefSeq" id="WP_344171173.1">
    <property type="nucleotide sequence ID" value="NZ_BAAARY010000006.1"/>
</dbReference>
<dbReference type="Gene3D" id="3.40.1620.10">
    <property type="entry name" value="YefM-like domain"/>
    <property type="match status" value="1"/>
</dbReference>
<evidence type="ECO:0000256" key="1">
    <source>
        <dbReference type="ARBA" id="ARBA00009981"/>
    </source>
</evidence>
<sequence>MAISDARARLAELVESAEAGTVTYLTRHGHRVAAIVPVDLPAEAGSARVRAFARDFADRRRGLLDRLAE</sequence>
<comment type="function">
    <text evidence="2">Antitoxin component of a type II toxin-antitoxin (TA) system.</text>
</comment>
<keyword evidence="4" id="KW-1185">Reference proteome</keyword>
<dbReference type="NCBIfam" id="TIGR01552">
    <property type="entry name" value="phd_fam"/>
    <property type="match status" value="1"/>
</dbReference>
<accession>A0ABN3NG47</accession>
<proteinExistence type="inferred from homology"/>
<gene>
    <name evidence="3" type="ORF">GCM10010201_18020</name>
</gene>
<evidence type="ECO:0000256" key="2">
    <source>
        <dbReference type="RuleBase" id="RU362080"/>
    </source>
</evidence>
<name>A0ABN3NG47_9ACTN</name>
<comment type="caution">
    <text evidence="3">The sequence shown here is derived from an EMBL/GenBank/DDBJ whole genome shotgun (WGS) entry which is preliminary data.</text>
</comment>
<dbReference type="InterPro" id="IPR006442">
    <property type="entry name" value="Antitoxin_Phd/YefM"/>
</dbReference>
<reference evidence="3 4" key="1">
    <citation type="journal article" date="2019" name="Int. J. Syst. Evol. Microbiol.">
        <title>The Global Catalogue of Microorganisms (GCM) 10K type strain sequencing project: providing services to taxonomists for standard genome sequencing and annotation.</title>
        <authorList>
            <consortium name="The Broad Institute Genomics Platform"/>
            <consortium name="The Broad Institute Genome Sequencing Center for Infectious Disease"/>
            <person name="Wu L."/>
            <person name="Ma J."/>
        </authorList>
    </citation>
    <scope>NUCLEOTIDE SEQUENCE [LARGE SCALE GENOMIC DNA]</scope>
    <source>
        <strain evidence="3 4">JCM 3367</strain>
    </source>
</reference>
<evidence type="ECO:0000313" key="3">
    <source>
        <dbReference type="EMBL" id="GAA2520812.1"/>
    </source>
</evidence>
<dbReference type="SUPFAM" id="SSF143120">
    <property type="entry name" value="YefM-like"/>
    <property type="match status" value="1"/>
</dbReference>
<evidence type="ECO:0000313" key="4">
    <source>
        <dbReference type="Proteomes" id="UP001499978"/>
    </source>
</evidence>
<protein>
    <recommendedName>
        <fullName evidence="2">Antitoxin</fullName>
    </recommendedName>
</protein>
<dbReference type="Pfam" id="PF02604">
    <property type="entry name" value="PhdYeFM_antitox"/>
    <property type="match status" value="1"/>
</dbReference>
<organism evidence="3 4">
    <name type="scientific">Pilimelia columellifera subsp. columellifera</name>
    <dbReference type="NCBI Taxonomy" id="706583"/>
    <lineage>
        <taxon>Bacteria</taxon>
        <taxon>Bacillati</taxon>
        <taxon>Actinomycetota</taxon>
        <taxon>Actinomycetes</taxon>
        <taxon>Micromonosporales</taxon>
        <taxon>Micromonosporaceae</taxon>
        <taxon>Pilimelia</taxon>
    </lineage>
</organism>